<evidence type="ECO:0000256" key="1">
    <source>
        <dbReference type="ARBA" id="ARBA00004477"/>
    </source>
</evidence>
<evidence type="ECO:0000256" key="3">
    <source>
        <dbReference type="ARBA" id="ARBA00022692"/>
    </source>
</evidence>
<evidence type="ECO:0000313" key="12">
    <source>
        <dbReference type="EMBL" id="KDQ65135.1"/>
    </source>
</evidence>
<dbReference type="EMBL" id="KL197709">
    <property type="protein sequence ID" value="KDQ65135.1"/>
    <property type="molecule type" value="Genomic_DNA"/>
</dbReference>
<dbReference type="InterPro" id="IPR036869">
    <property type="entry name" value="J_dom_sf"/>
</dbReference>
<evidence type="ECO:0000256" key="10">
    <source>
        <dbReference type="SAM" id="Phobius"/>
    </source>
</evidence>
<name>A0A067QG09_9AGAM</name>
<dbReference type="SUPFAM" id="SSF158702">
    <property type="entry name" value="Sec63 N-terminal domain-like"/>
    <property type="match status" value="1"/>
</dbReference>
<feature type="compositionally biased region" description="Acidic residues" evidence="9">
    <location>
        <begin position="618"/>
        <end position="627"/>
    </location>
</feature>
<accession>A0A067QG09</accession>
<evidence type="ECO:0000256" key="6">
    <source>
        <dbReference type="ARBA" id="ARBA00022989"/>
    </source>
</evidence>
<dbReference type="Pfam" id="PF00226">
    <property type="entry name" value="DnaJ"/>
    <property type="match status" value="1"/>
</dbReference>
<dbReference type="InterPro" id="IPR035892">
    <property type="entry name" value="C2_domain_sf"/>
</dbReference>
<dbReference type="STRING" id="933084.A0A067QG09"/>
<evidence type="ECO:0000256" key="2">
    <source>
        <dbReference type="ARBA" id="ARBA00022448"/>
    </source>
</evidence>
<proteinExistence type="predicted"/>
<dbReference type="InterPro" id="IPR014756">
    <property type="entry name" value="Ig_E-set"/>
</dbReference>
<dbReference type="Gene3D" id="1.10.287.110">
    <property type="entry name" value="DnaJ domain"/>
    <property type="match status" value="1"/>
</dbReference>
<keyword evidence="3 10" id="KW-0812">Transmembrane</keyword>
<keyword evidence="6 10" id="KW-1133">Transmembrane helix</keyword>
<dbReference type="OrthoDB" id="1734229at2759"/>
<dbReference type="InParanoid" id="A0A067QG09"/>
<feature type="transmembrane region" description="Helical" evidence="10">
    <location>
        <begin position="198"/>
        <end position="221"/>
    </location>
</feature>
<gene>
    <name evidence="12" type="ORF">JAAARDRAFT_168038</name>
</gene>
<dbReference type="PRINTS" id="PR00625">
    <property type="entry name" value="JDOMAIN"/>
</dbReference>
<dbReference type="SMART" id="SM00973">
    <property type="entry name" value="Sec63"/>
    <property type="match status" value="1"/>
</dbReference>
<dbReference type="GO" id="GO:0003723">
    <property type="term" value="F:RNA binding"/>
    <property type="evidence" value="ECO:0007669"/>
    <property type="project" value="TreeGrafter"/>
</dbReference>
<reference evidence="13" key="1">
    <citation type="journal article" date="2014" name="Proc. Natl. Acad. Sci. U.S.A.">
        <title>Extensive sampling of basidiomycete genomes demonstrates inadequacy of the white-rot/brown-rot paradigm for wood decay fungi.</title>
        <authorList>
            <person name="Riley R."/>
            <person name="Salamov A.A."/>
            <person name="Brown D.W."/>
            <person name="Nagy L.G."/>
            <person name="Floudas D."/>
            <person name="Held B.W."/>
            <person name="Levasseur A."/>
            <person name="Lombard V."/>
            <person name="Morin E."/>
            <person name="Otillar R."/>
            <person name="Lindquist E.A."/>
            <person name="Sun H."/>
            <person name="LaButti K.M."/>
            <person name="Schmutz J."/>
            <person name="Jabbour D."/>
            <person name="Luo H."/>
            <person name="Baker S.E."/>
            <person name="Pisabarro A.G."/>
            <person name="Walton J.D."/>
            <person name="Blanchette R.A."/>
            <person name="Henrissat B."/>
            <person name="Martin F."/>
            <person name="Cullen D."/>
            <person name="Hibbett D.S."/>
            <person name="Grigoriev I.V."/>
        </authorList>
    </citation>
    <scope>NUCLEOTIDE SEQUENCE [LARGE SCALE GENOMIC DNA]</scope>
    <source>
        <strain evidence="13">MUCL 33604</strain>
    </source>
</reference>
<feature type="region of interest" description="Disordered" evidence="9">
    <location>
        <begin position="470"/>
        <end position="489"/>
    </location>
</feature>
<dbReference type="Proteomes" id="UP000027265">
    <property type="component" value="Unassembled WGS sequence"/>
</dbReference>
<dbReference type="Gene3D" id="2.60.40.150">
    <property type="entry name" value="C2 domain"/>
    <property type="match status" value="1"/>
</dbReference>
<dbReference type="InterPro" id="IPR001623">
    <property type="entry name" value="DnaJ_domain"/>
</dbReference>
<dbReference type="SMART" id="SM00271">
    <property type="entry name" value="DnaJ"/>
    <property type="match status" value="1"/>
</dbReference>
<dbReference type="PANTHER" id="PTHR24075:SF0">
    <property type="entry name" value="TRANSLOCATION PROTEIN SEC63 HOMOLOG"/>
    <property type="match status" value="1"/>
</dbReference>
<organism evidence="12 13">
    <name type="scientific">Jaapia argillacea MUCL 33604</name>
    <dbReference type="NCBI Taxonomy" id="933084"/>
    <lineage>
        <taxon>Eukaryota</taxon>
        <taxon>Fungi</taxon>
        <taxon>Dikarya</taxon>
        <taxon>Basidiomycota</taxon>
        <taxon>Agaricomycotina</taxon>
        <taxon>Agaricomycetes</taxon>
        <taxon>Agaricomycetidae</taxon>
        <taxon>Jaapiales</taxon>
        <taxon>Jaapiaceae</taxon>
        <taxon>Jaapia</taxon>
    </lineage>
</organism>
<evidence type="ECO:0000256" key="5">
    <source>
        <dbReference type="ARBA" id="ARBA00022927"/>
    </source>
</evidence>
<dbReference type="Gene3D" id="1.10.3380.10">
    <property type="entry name" value="Sec63 N-terminal domain-like domain"/>
    <property type="match status" value="1"/>
</dbReference>
<dbReference type="Pfam" id="PF02889">
    <property type="entry name" value="Sec63"/>
    <property type="match status" value="1"/>
</dbReference>
<dbReference type="SUPFAM" id="SSF46565">
    <property type="entry name" value="Chaperone J-domain"/>
    <property type="match status" value="1"/>
</dbReference>
<dbReference type="HOGENOM" id="CLU_014210_0_0_1"/>
<evidence type="ECO:0000313" key="13">
    <source>
        <dbReference type="Proteomes" id="UP000027265"/>
    </source>
</evidence>
<dbReference type="AlphaFoldDB" id="A0A067QG09"/>
<keyword evidence="7 10" id="KW-0472">Membrane</keyword>
<dbReference type="InterPro" id="IPR004179">
    <property type="entry name" value="Sec63-dom"/>
</dbReference>
<keyword evidence="13" id="KW-1185">Reference proteome</keyword>
<comment type="subcellular location">
    <subcellularLocation>
        <location evidence="1">Endoplasmic reticulum membrane</location>
        <topology evidence="1">Multi-pass membrane protein</topology>
    </subcellularLocation>
</comment>
<dbReference type="CDD" id="cd06257">
    <property type="entry name" value="DnaJ"/>
    <property type="match status" value="1"/>
</dbReference>
<evidence type="ECO:0000256" key="8">
    <source>
        <dbReference type="ARBA" id="ARBA00023186"/>
    </source>
</evidence>
<protein>
    <recommendedName>
        <fullName evidence="11">J domain-containing protein</fullName>
    </recommendedName>
</protein>
<dbReference type="FunFam" id="1.10.287.110:FF:000039">
    <property type="entry name" value="Protein translocation complex component (Npl1)"/>
    <property type="match status" value="1"/>
</dbReference>
<feature type="transmembrane region" description="Helical" evidence="10">
    <location>
        <begin position="12"/>
        <end position="33"/>
    </location>
</feature>
<evidence type="ECO:0000256" key="9">
    <source>
        <dbReference type="SAM" id="MobiDB-lite"/>
    </source>
</evidence>
<keyword evidence="8" id="KW-0143">Chaperone</keyword>
<dbReference type="PANTHER" id="PTHR24075">
    <property type="entry name" value="SEC63 DOMAIN-CONTAINING"/>
    <property type="match status" value="1"/>
</dbReference>
<evidence type="ECO:0000259" key="11">
    <source>
        <dbReference type="PROSITE" id="PS50076"/>
    </source>
</evidence>
<dbReference type="FunCoup" id="A0A067QG09">
    <property type="interactions" value="584"/>
</dbReference>
<keyword evidence="4" id="KW-0256">Endoplasmic reticulum</keyword>
<sequence length="670" mass="74330">MASYHYDEAGTMAAYFILTFLFLVLVPLSVSLLSTTQPKSTDSNSCQCQQCITHRAVLKKSQNGSFFLPNIQKKTMFAIVGWLAWVLLAWKMASVKSDQKIYDPFEILGIRSGTTDKEIKSHFKKLSRLYHPDKVKLAINETMDAVEARFVEITKAYKSLTDETIRKNWELYGHPDGRQEISMGIALPKWIIDSKNNIWVLGLYGLVFGGALPVIVGQWWFGTRSKTKDGVTIQTASTFFKALKEESGVDDVVAALGKSLQYEIGAKGKKGKGADREEIKQLEGKVAEKLGAGKWAELKKLAGMGKGEGSESRRRGLVLLYAHLLRLDVKSAALQAEQRTLLLHTPTLLNSFLQISTSRNWLSPTLSIMRLQSHLAQAIPPSPADNKLKFSQLPGVEASEVKEEDVDKIEDLVDVLSGKGDGRVGEIKKAVKKWGRLDVVDASFKVIGERLVTPSAIVFLLLKLRISPPGTEQPAADDQSNGHTTLEDPNEEKDLAFLNGRKDAEDLPTPELAEGWAHAPYWPSYRKPGWWVVLADDKSSRVVVPPTRITEVPFSDPSRDRNYRCYKLQFQAPPGVGLYTWRVYLMSDTFVGEDVVRDIALKVDDVSALNADEQAIEDEISDPEEDSLAGQMAAMRGGSVKKRKDEDSDDESSTDDDKKDDAGDSSSDSD</sequence>
<evidence type="ECO:0000256" key="7">
    <source>
        <dbReference type="ARBA" id="ARBA00023136"/>
    </source>
</evidence>
<dbReference type="GO" id="GO:0006620">
    <property type="term" value="P:post-translational protein targeting to endoplasmic reticulum membrane"/>
    <property type="evidence" value="ECO:0007669"/>
    <property type="project" value="TreeGrafter"/>
</dbReference>
<dbReference type="PROSITE" id="PS50076">
    <property type="entry name" value="DNAJ_2"/>
    <property type="match status" value="1"/>
</dbReference>
<feature type="domain" description="J" evidence="11">
    <location>
        <begin position="103"/>
        <end position="173"/>
    </location>
</feature>
<feature type="region of interest" description="Disordered" evidence="9">
    <location>
        <begin position="618"/>
        <end position="670"/>
    </location>
</feature>
<dbReference type="GO" id="GO:0008320">
    <property type="term" value="F:protein transmembrane transporter activity"/>
    <property type="evidence" value="ECO:0007669"/>
    <property type="project" value="TreeGrafter"/>
</dbReference>
<keyword evidence="2" id="KW-0813">Transport</keyword>
<feature type="transmembrane region" description="Helical" evidence="10">
    <location>
        <begin position="75"/>
        <end position="93"/>
    </location>
</feature>
<dbReference type="SUPFAM" id="SSF81296">
    <property type="entry name" value="E set domains"/>
    <property type="match status" value="1"/>
</dbReference>
<keyword evidence="5" id="KW-0653">Protein transport</keyword>
<evidence type="ECO:0000256" key="4">
    <source>
        <dbReference type="ARBA" id="ARBA00022824"/>
    </source>
</evidence>
<dbReference type="GO" id="GO:0031207">
    <property type="term" value="C:Sec62/Sec63 complex"/>
    <property type="evidence" value="ECO:0007669"/>
    <property type="project" value="TreeGrafter"/>
</dbReference>
<dbReference type="GO" id="GO:0006614">
    <property type="term" value="P:SRP-dependent cotranslational protein targeting to membrane"/>
    <property type="evidence" value="ECO:0007669"/>
    <property type="project" value="TreeGrafter"/>
</dbReference>